<evidence type="ECO:0000256" key="5">
    <source>
        <dbReference type="ARBA" id="ARBA00023136"/>
    </source>
</evidence>
<dbReference type="Proteomes" id="UP001501126">
    <property type="component" value="Unassembled WGS sequence"/>
</dbReference>
<evidence type="ECO:0000313" key="9">
    <source>
        <dbReference type="Proteomes" id="UP001501126"/>
    </source>
</evidence>
<feature type="transmembrane region" description="Helical" evidence="6">
    <location>
        <begin position="137"/>
        <end position="155"/>
    </location>
</feature>
<dbReference type="PANTHER" id="PTHR47371">
    <property type="entry name" value="LIPOTEICHOIC ACID SYNTHASE"/>
    <property type="match status" value="1"/>
</dbReference>
<dbReference type="InterPro" id="IPR012160">
    <property type="entry name" value="LtaS-like"/>
</dbReference>
<evidence type="ECO:0000256" key="6">
    <source>
        <dbReference type="SAM" id="Phobius"/>
    </source>
</evidence>
<dbReference type="CDD" id="cd16015">
    <property type="entry name" value="LTA_synthase"/>
    <property type="match status" value="1"/>
</dbReference>
<keyword evidence="4 6" id="KW-1133">Transmembrane helix</keyword>
<dbReference type="InterPro" id="IPR050448">
    <property type="entry name" value="OpgB/LTA_synthase_biosynth"/>
</dbReference>
<dbReference type="InterPro" id="IPR000917">
    <property type="entry name" value="Sulfatase_N"/>
</dbReference>
<dbReference type="PIRSF" id="PIRSF005091">
    <property type="entry name" value="Mmb_sulf_HI1246"/>
    <property type="match status" value="1"/>
</dbReference>
<feature type="transmembrane region" description="Helical" evidence="6">
    <location>
        <begin position="7"/>
        <end position="29"/>
    </location>
</feature>
<dbReference type="Gene3D" id="3.40.720.10">
    <property type="entry name" value="Alkaline Phosphatase, subunit A"/>
    <property type="match status" value="1"/>
</dbReference>
<evidence type="ECO:0000256" key="2">
    <source>
        <dbReference type="ARBA" id="ARBA00022475"/>
    </source>
</evidence>
<keyword evidence="5 6" id="KW-0472">Membrane</keyword>
<feature type="transmembrane region" description="Helical" evidence="6">
    <location>
        <begin position="176"/>
        <end position="195"/>
    </location>
</feature>
<gene>
    <name evidence="8" type="ORF">GCM10009118_06340</name>
</gene>
<feature type="domain" description="Sulfatase N-terminal" evidence="7">
    <location>
        <begin position="272"/>
        <end position="543"/>
    </location>
</feature>
<dbReference type="Pfam" id="PF00884">
    <property type="entry name" value="Sulfatase"/>
    <property type="match status" value="1"/>
</dbReference>
<sequence length="622" mass="71809">MDSSKQVLKFIVFWWLVFTFQRVLFSIHHADLVLSSGWGEFLGVFFQSFRLDLAMIGFIALATLPFWLLYHLSKGKMRKIVWQVMKWEQIIILLLISMIHVGEINAYGEWMHKLSVRVFNHLINPDEVFRTATGANYFFFFLYVFLEMLFGIKVLKKMFRFEPSHSVSPIRNSISVLGMTVVLGGLSFLSARGGWQPIPIGINSAMFSVNPVLNDVSVNSTYFFLHSLRLYGKVELDHYLEEVTLEESNEFTTEVLSYTADHTAVFLAEKRPNIIVVVLESWAADAISYSGLHDGTTPHFDKMISEGVYCSEFYAAAGTSEIGNAAIFGGYPALPQVSLTMHPEKSRKLKSLNQTLKPYGYYSSYLFGGDLKYGNIGGYFLDHQFDKVMDEKDFDPGLERGVLNVYDEDLYKKFLQEINQTKEPFLQIAFSGSTHSPYDIPEKWKHFWKGDEAGIMNSIRYADHALYEFVENCRKEEWFEHTLFVFVADHGRTTPTNQNATAASYFRVPLLFWGPLITEEFRGFDMDKIATQSDFVATLLYQMEIPSDDYPWSRDIMSPDFYPFAVYSSSLGYGCKDEDGDMFWFMNAERFTANTFSEEQINEKMDKTRKYLKVLWEEFKAL</sequence>
<dbReference type="EMBL" id="BAAAFH010000003">
    <property type="protein sequence ID" value="GAA0874226.1"/>
    <property type="molecule type" value="Genomic_DNA"/>
</dbReference>
<dbReference type="PANTHER" id="PTHR47371:SF3">
    <property type="entry name" value="PHOSPHOGLYCEROL TRANSFERASE I"/>
    <property type="match status" value="1"/>
</dbReference>
<organism evidence="8 9">
    <name type="scientific">Wandonia haliotis</name>
    <dbReference type="NCBI Taxonomy" id="574963"/>
    <lineage>
        <taxon>Bacteria</taxon>
        <taxon>Pseudomonadati</taxon>
        <taxon>Bacteroidota</taxon>
        <taxon>Flavobacteriia</taxon>
        <taxon>Flavobacteriales</taxon>
        <taxon>Crocinitomicaceae</taxon>
        <taxon>Wandonia</taxon>
    </lineage>
</organism>
<name>A0ABN1MMT5_9FLAO</name>
<proteinExistence type="predicted"/>
<feature type="transmembrane region" description="Helical" evidence="6">
    <location>
        <begin position="90"/>
        <end position="108"/>
    </location>
</feature>
<evidence type="ECO:0000256" key="3">
    <source>
        <dbReference type="ARBA" id="ARBA00022692"/>
    </source>
</evidence>
<evidence type="ECO:0000256" key="1">
    <source>
        <dbReference type="ARBA" id="ARBA00004651"/>
    </source>
</evidence>
<dbReference type="RefSeq" id="WP_343785065.1">
    <property type="nucleotide sequence ID" value="NZ_BAAAFH010000003.1"/>
</dbReference>
<keyword evidence="2" id="KW-1003">Cell membrane</keyword>
<dbReference type="SUPFAM" id="SSF53649">
    <property type="entry name" value="Alkaline phosphatase-like"/>
    <property type="match status" value="1"/>
</dbReference>
<evidence type="ECO:0000259" key="7">
    <source>
        <dbReference type="Pfam" id="PF00884"/>
    </source>
</evidence>
<protein>
    <submittedName>
        <fullName evidence="8">Alkaline phosphatase family protein</fullName>
    </submittedName>
</protein>
<comment type="subcellular location">
    <subcellularLocation>
        <location evidence="1">Cell membrane</location>
        <topology evidence="1">Multi-pass membrane protein</topology>
    </subcellularLocation>
</comment>
<keyword evidence="3 6" id="KW-0812">Transmembrane</keyword>
<accession>A0ABN1MMT5</accession>
<dbReference type="InterPro" id="IPR017850">
    <property type="entry name" value="Alkaline_phosphatase_core_sf"/>
</dbReference>
<dbReference type="Gene3D" id="3.30.1120.80">
    <property type="match status" value="1"/>
</dbReference>
<evidence type="ECO:0000256" key="4">
    <source>
        <dbReference type="ARBA" id="ARBA00022989"/>
    </source>
</evidence>
<keyword evidence="9" id="KW-1185">Reference proteome</keyword>
<feature type="transmembrane region" description="Helical" evidence="6">
    <location>
        <begin position="49"/>
        <end position="70"/>
    </location>
</feature>
<reference evidence="8 9" key="1">
    <citation type="journal article" date="2019" name="Int. J. Syst. Evol. Microbiol.">
        <title>The Global Catalogue of Microorganisms (GCM) 10K type strain sequencing project: providing services to taxonomists for standard genome sequencing and annotation.</title>
        <authorList>
            <consortium name="The Broad Institute Genomics Platform"/>
            <consortium name="The Broad Institute Genome Sequencing Center for Infectious Disease"/>
            <person name="Wu L."/>
            <person name="Ma J."/>
        </authorList>
    </citation>
    <scope>NUCLEOTIDE SEQUENCE [LARGE SCALE GENOMIC DNA]</scope>
    <source>
        <strain evidence="8 9">JCM 16083</strain>
    </source>
</reference>
<comment type="caution">
    <text evidence="8">The sequence shown here is derived from an EMBL/GenBank/DDBJ whole genome shotgun (WGS) entry which is preliminary data.</text>
</comment>
<evidence type="ECO:0000313" key="8">
    <source>
        <dbReference type="EMBL" id="GAA0874226.1"/>
    </source>
</evidence>